<keyword evidence="16" id="KW-1185">Reference proteome</keyword>
<evidence type="ECO:0000313" key="15">
    <source>
        <dbReference type="EMBL" id="ROT79597.1"/>
    </source>
</evidence>
<dbReference type="InterPro" id="IPR020476">
    <property type="entry name" value="Nudix_hydrolase"/>
</dbReference>
<dbReference type="CDD" id="cd04694">
    <property type="entry name" value="NUDIX_Nudt17"/>
    <property type="match status" value="1"/>
</dbReference>
<evidence type="ECO:0000313" key="16">
    <source>
        <dbReference type="Proteomes" id="UP000283509"/>
    </source>
</evidence>
<dbReference type="GO" id="GO:0035529">
    <property type="term" value="F:NADH pyrophosphatase activity"/>
    <property type="evidence" value="ECO:0007669"/>
    <property type="project" value="TreeGrafter"/>
</dbReference>
<organism evidence="15 16">
    <name type="scientific">Penaeus vannamei</name>
    <name type="common">Whiteleg shrimp</name>
    <name type="synonym">Litopenaeus vannamei</name>
    <dbReference type="NCBI Taxonomy" id="6689"/>
    <lineage>
        <taxon>Eukaryota</taxon>
        <taxon>Metazoa</taxon>
        <taxon>Ecdysozoa</taxon>
        <taxon>Arthropoda</taxon>
        <taxon>Crustacea</taxon>
        <taxon>Multicrustacea</taxon>
        <taxon>Malacostraca</taxon>
        <taxon>Eumalacostraca</taxon>
        <taxon>Eucarida</taxon>
        <taxon>Decapoda</taxon>
        <taxon>Dendrobranchiata</taxon>
        <taxon>Penaeoidea</taxon>
        <taxon>Penaeidae</taxon>
        <taxon>Penaeus</taxon>
    </lineage>
</organism>
<dbReference type="PANTHER" id="PTHR42904:SF1">
    <property type="entry name" value="NUCLEOSIDE DIPHOSPHATE-LINKED MOIETY X MOTIF 17"/>
    <property type="match status" value="1"/>
</dbReference>
<reference evidence="15 16" key="2">
    <citation type="submission" date="2019-01" db="EMBL/GenBank/DDBJ databases">
        <title>The decoding of complex shrimp genome reveals the adaptation for benthos swimmer, frequently molting mechanism and breeding impact on genome.</title>
        <authorList>
            <person name="Sun Y."/>
            <person name="Gao Y."/>
            <person name="Yu Y."/>
        </authorList>
    </citation>
    <scope>NUCLEOTIDE SEQUENCE [LARGE SCALE GENOMIC DNA]</scope>
    <source>
        <tissue evidence="15">Muscle</tissue>
    </source>
</reference>
<proteinExistence type="inferred from homology"/>
<evidence type="ECO:0000256" key="8">
    <source>
        <dbReference type="ARBA" id="ARBA00026102"/>
    </source>
</evidence>
<keyword evidence="6" id="KW-0460">Magnesium</keyword>
<dbReference type="EC" id="3.6.1.62" evidence="8"/>
<comment type="catalytic activity">
    <reaction evidence="9">
        <text>a 5'-end (N(7)-methyl 5'-triphosphoguanosine)-ribonucleoside in mRNA + H2O = N(7)-methyl-GDP + a 5'-end phospho-ribonucleoside in mRNA + 2 H(+)</text>
        <dbReference type="Rhea" id="RHEA:67484"/>
        <dbReference type="Rhea" id="RHEA-COMP:15692"/>
        <dbReference type="Rhea" id="RHEA-COMP:17167"/>
        <dbReference type="ChEBI" id="CHEBI:15377"/>
        <dbReference type="ChEBI" id="CHEBI:15378"/>
        <dbReference type="ChEBI" id="CHEBI:63714"/>
        <dbReference type="ChEBI" id="CHEBI:138282"/>
        <dbReference type="ChEBI" id="CHEBI:156461"/>
        <dbReference type="EC" id="3.6.1.62"/>
    </reaction>
</comment>
<dbReference type="GO" id="GO:0005777">
    <property type="term" value="C:peroxisome"/>
    <property type="evidence" value="ECO:0007669"/>
    <property type="project" value="TreeGrafter"/>
</dbReference>
<dbReference type="GO" id="GO:0005829">
    <property type="term" value="C:cytosol"/>
    <property type="evidence" value="ECO:0007669"/>
    <property type="project" value="TreeGrafter"/>
</dbReference>
<dbReference type="InterPro" id="IPR015797">
    <property type="entry name" value="NUDIX_hydrolase-like_dom_sf"/>
</dbReference>
<dbReference type="GO" id="GO:0006742">
    <property type="term" value="P:NADP+ catabolic process"/>
    <property type="evidence" value="ECO:0007669"/>
    <property type="project" value="TreeGrafter"/>
</dbReference>
<evidence type="ECO:0000256" key="11">
    <source>
        <dbReference type="ARBA" id="ARBA00093621"/>
    </source>
</evidence>
<dbReference type="Gene3D" id="3.90.79.10">
    <property type="entry name" value="Nucleoside Triphosphate Pyrophosphohydrolase"/>
    <property type="match status" value="1"/>
</dbReference>
<name>A0A423TSZ9_PENVA</name>
<evidence type="ECO:0000256" key="6">
    <source>
        <dbReference type="ARBA" id="ARBA00022842"/>
    </source>
</evidence>
<dbReference type="AlphaFoldDB" id="A0A423TSZ9"/>
<sequence>MANTLENTKMATNVKKTPSYKLVHPPFCPVQHLDEDGIASLDPEIYNRGVDVGVAVILESSDNRLLLTRRAPHMRTFPKTWVPPGGHIEEGETLEDAALRELEEETGLVLTPTEKKTSNILGLWESVYPPVLPMGLPKRHHIVVYLHIVLDRTSQDLQNNFKLCGEEVDAAVWLSEELVRLSVWRNDNSSDAADELPVKNEEIPITLVNRTGEHASGYLDSEILKEKTSNEDLKRERVSTGSRYAMDLWLEKKADHSL</sequence>
<feature type="domain" description="Nudix hydrolase" evidence="14">
    <location>
        <begin position="47"/>
        <end position="200"/>
    </location>
</feature>
<keyword evidence="5 13" id="KW-0378">Hydrolase</keyword>
<evidence type="ECO:0000259" key="14">
    <source>
        <dbReference type="PROSITE" id="PS51462"/>
    </source>
</evidence>
<keyword evidence="4" id="KW-0479">Metal-binding</keyword>
<dbReference type="OrthoDB" id="447842at2759"/>
<dbReference type="InterPro" id="IPR033716">
    <property type="entry name" value="Nudt17_dom"/>
</dbReference>
<dbReference type="InterPro" id="IPR000086">
    <property type="entry name" value="NUDIX_hydrolase_dom"/>
</dbReference>
<evidence type="ECO:0000256" key="3">
    <source>
        <dbReference type="ARBA" id="ARBA00005582"/>
    </source>
</evidence>
<dbReference type="SUPFAM" id="SSF55811">
    <property type="entry name" value="Nudix"/>
    <property type="match status" value="1"/>
</dbReference>
<gene>
    <name evidence="15" type="ORF">C7M84_001678</name>
</gene>
<dbReference type="PANTHER" id="PTHR42904">
    <property type="entry name" value="NUDIX HYDROLASE, NUDC SUBFAMILY"/>
    <property type="match status" value="1"/>
</dbReference>
<evidence type="ECO:0000256" key="4">
    <source>
        <dbReference type="ARBA" id="ARBA00022723"/>
    </source>
</evidence>
<evidence type="ECO:0000256" key="1">
    <source>
        <dbReference type="ARBA" id="ARBA00001936"/>
    </source>
</evidence>
<dbReference type="GO" id="GO:0140933">
    <property type="term" value="F:5'-(N(7)-methylguanosine 5'-triphospho)-[mRNA] hydrolase activity"/>
    <property type="evidence" value="ECO:0007669"/>
    <property type="project" value="UniProtKB-EC"/>
</dbReference>
<accession>A0A423TSZ9</accession>
<comment type="similarity">
    <text evidence="3 13">Belongs to the Nudix hydrolase family.</text>
</comment>
<comment type="cofactor">
    <cofactor evidence="2">
        <name>Mg(2+)</name>
        <dbReference type="ChEBI" id="CHEBI:18420"/>
    </cofactor>
</comment>
<evidence type="ECO:0000256" key="5">
    <source>
        <dbReference type="ARBA" id="ARBA00022801"/>
    </source>
</evidence>
<dbReference type="PROSITE" id="PS51462">
    <property type="entry name" value="NUDIX"/>
    <property type="match status" value="1"/>
</dbReference>
<dbReference type="GO" id="GO:0046872">
    <property type="term" value="F:metal ion binding"/>
    <property type="evidence" value="ECO:0007669"/>
    <property type="project" value="UniProtKB-KW"/>
</dbReference>
<keyword evidence="7" id="KW-0464">Manganese</keyword>
<evidence type="ECO:0000256" key="7">
    <source>
        <dbReference type="ARBA" id="ARBA00023211"/>
    </source>
</evidence>
<comment type="caution">
    <text evidence="15">The sequence shown here is derived from an EMBL/GenBank/DDBJ whole genome shotgun (WGS) entry which is preliminary data.</text>
</comment>
<dbReference type="InterPro" id="IPR050241">
    <property type="entry name" value="NAD-cap_RNA_hydrolase_NudC"/>
</dbReference>
<dbReference type="InterPro" id="IPR020084">
    <property type="entry name" value="NUDIX_hydrolase_CS"/>
</dbReference>
<comment type="cofactor">
    <cofactor evidence="1">
        <name>Mn(2+)</name>
        <dbReference type="ChEBI" id="CHEBI:29035"/>
    </cofactor>
</comment>
<dbReference type="Proteomes" id="UP000283509">
    <property type="component" value="Unassembled WGS sequence"/>
</dbReference>
<reference evidence="15 16" key="1">
    <citation type="submission" date="2018-04" db="EMBL/GenBank/DDBJ databases">
        <authorList>
            <person name="Zhang X."/>
            <person name="Yuan J."/>
            <person name="Li F."/>
            <person name="Xiang J."/>
        </authorList>
    </citation>
    <scope>NUCLEOTIDE SEQUENCE [LARGE SCALE GENOMIC DNA]</scope>
    <source>
        <tissue evidence="15">Muscle</tissue>
    </source>
</reference>
<dbReference type="Pfam" id="PF00293">
    <property type="entry name" value="NUDIX"/>
    <property type="match status" value="1"/>
</dbReference>
<dbReference type="STRING" id="6689.A0A423TSZ9"/>
<evidence type="ECO:0000256" key="10">
    <source>
        <dbReference type="ARBA" id="ARBA00093415"/>
    </source>
</evidence>
<evidence type="ECO:0000256" key="12">
    <source>
        <dbReference type="ARBA" id="ARBA00093663"/>
    </source>
</evidence>
<dbReference type="GO" id="GO:0019677">
    <property type="term" value="P:NAD+ catabolic process"/>
    <property type="evidence" value="ECO:0007669"/>
    <property type="project" value="TreeGrafter"/>
</dbReference>
<evidence type="ECO:0000256" key="2">
    <source>
        <dbReference type="ARBA" id="ARBA00001946"/>
    </source>
</evidence>
<dbReference type="PROSITE" id="PS00893">
    <property type="entry name" value="NUDIX_BOX"/>
    <property type="match status" value="1"/>
</dbReference>
<comment type="function">
    <text evidence="10">Acts as a decapping enzyme capable of hydrolyzing monomethylated capped RNAs (in vitro). Hydrolyzes monomethylated capped RNA after alpha and beta phosphates to form N(7)-methyl-GDP. Shows low activity towards unmethylated capped RNA.</text>
</comment>
<dbReference type="EMBL" id="QCYY01001222">
    <property type="protein sequence ID" value="ROT79597.1"/>
    <property type="molecule type" value="Genomic_DNA"/>
</dbReference>
<protein>
    <recommendedName>
        <fullName evidence="11">m7GpppN-mRNA hydrolase NUDT17</fullName>
        <ecNumber evidence="8">3.6.1.62</ecNumber>
    </recommendedName>
    <alternativeName>
        <fullName evidence="12">Nucleoside diphosphate-linked moiety X motif 17</fullName>
    </alternativeName>
</protein>
<dbReference type="PRINTS" id="PR00502">
    <property type="entry name" value="NUDIXFAMILY"/>
</dbReference>
<evidence type="ECO:0000256" key="13">
    <source>
        <dbReference type="RuleBase" id="RU003476"/>
    </source>
</evidence>
<evidence type="ECO:0000256" key="9">
    <source>
        <dbReference type="ARBA" id="ARBA00093205"/>
    </source>
</evidence>